<sequence>MWKHSHALASRDAIPAGLAAIAPAAMAVLDWEHAPPQLALHNLLRAQALLCADGRPVLLRRRPAPHLPRHALFPGDFSPASLALLRLAMRALPHARFTLLHLSRASGDGYLQAAGVGDDAVEACRLGAERRARLAARHLAVQAAHPGILIEIRALRQPWPGAVAALARAREADVLVVEGSCGGWLARQLRQARLCALLSQTACDVLLLTTEQGAAAV</sequence>
<dbReference type="Proteomes" id="UP001206572">
    <property type="component" value="Unassembled WGS sequence"/>
</dbReference>
<dbReference type="EMBL" id="JANUHA010000015">
    <property type="protein sequence ID" value="MCS0598443.1"/>
    <property type="molecule type" value="Genomic_DNA"/>
</dbReference>
<protein>
    <submittedName>
        <fullName evidence="2">Universal stress protein</fullName>
    </submittedName>
</protein>
<keyword evidence="3" id="KW-1185">Reference proteome</keyword>
<evidence type="ECO:0000313" key="3">
    <source>
        <dbReference type="Proteomes" id="UP001206572"/>
    </source>
</evidence>
<gene>
    <name evidence="2" type="ORF">NX780_19030</name>
</gene>
<feature type="domain" description="UspA" evidence="1">
    <location>
        <begin position="69"/>
        <end position="207"/>
    </location>
</feature>
<dbReference type="RefSeq" id="WP_258829455.1">
    <property type="nucleotide sequence ID" value="NZ_JANUHA010000015.1"/>
</dbReference>
<evidence type="ECO:0000259" key="1">
    <source>
        <dbReference type="Pfam" id="PF00582"/>
    </source>
</evidence>
<organism evidence="2 3">
    <name type="scientific">Massilia agri</name>
    <dbReference type="NCBI Taxonomy" id="1886785"/>
    <lineage>
        <taxon>Bacteria</taxon>
        <taxon>Pseudomonadati</taxon>
        <taxon>Pseudomonadota</taxon>
        <taxon>Betaproteobacteria</taxon>
        <taxon>Burkholderiales</taxon>
        <taxon>Oxalobacteraceae</taxon>
        <taxon>Telluria group</taxon>
        <taxon>Massilia</taxon>
    </lineage>
</organism>
<name>A0ABT2ARW3_9BURK</name>
<dbReference type="InterPro" id="IPR006016">
    <property type="entry name" value="UspA"/>
</dbReference>
<proteinExistence type="predicted"/>
<comment type="caution">
    <text evidence="2">The sequence shown here is derived from an EMBL/GenBank/DDBJ whole genome shotgun (WGS) entry which is preliminary data.</text>
</comment>
<reference evidence="2 3" key="1">
    <citation type="submission" date="2022-08" db="EMBL/GenBank/DDBJ databases">
        <title>Reclassification of Massilia species as members of the genera Telluria, Duganella, Pseudoduganella, Mokoshia gen. nov. and Zemynaea gen. nov. using orthogonal and non-orthogonal genome-based approaches.</title>
        <authorList>
            <person name="Bowman J.P."/>
        </authorList>
    </citation>
    <scope>NUCLEOTIDE SEQUENCE [LARGE SCALE GENOMIC DNA]</scope>
    <source>
        <strain evidence="2 3">JCM 31661</strain>
    </source>
</reference>
<dbReference type="SUPFAM" id="SSF52402">
    <property type="entry name" value="Adenine nucleotide alpha hydrolases-like"/>
    <property type="match status" value="1"/>
</dbReference>
<dbReference type="Pfam" id="PF00582">
    <property type="entry name" value="Usp"/>
    <property type="match status" value="1"/>
</dbReference>
<evidence type="ECO:0000313" key="2">
    <source>
        <dbReference type="EMBL" id="MCS0598443.1"/>
    </source>
</evidence>
<dbReference type="Gene3D" id="3.40.50.12370">
    <property type="match status" value="1"/>
</dbReference>
<accession>A0ABT2ARW3</accession>